<gene>
    <name evidence="13" type="ORF">V1264_019873</name>
</gene>
<evidence type="ECO:0000256" key="10">
    <source>
        <dbReference type="ARBA" id="ARBA00022989"/>
    </source>
</evidence>
<reference evidence="13 14" key="1">
    <citation type="submission" date="2024-02" db="EMBL/GenBank/DDBJ databases">
        <title>Chromosome-scale genome assembly of the rough periwinkle Littorina saxatilis.</title>
        <authorList>
            <person name="De Jode A."/>
            <person name="Faria R."/>
            <person name="Formenti G."/>
            <person name="Sims Y."/>
            <person name="Smith T.P."/>
            <person name="Tracey A."/>
            <person name="Wood J.M.D."/>
            <person name="Zagrodzka Z.B."/>
            <person name="Johannesson K."/>
            <person name="Butlin R.K."/>
            <person name="Leder E.H."/>
        </authorList>
    </citation>
    <scope>NUCLEOTIDE SEQUENCE [LARGE SCALE GENOMIC DNA]</scope>
    <source>
        <strain evidence="13">Snail1</strain>
        <tissue evidence="13">Muscle</tissue>
    </source>
</reference>
<accession>A0AAN9B8Z3</accession>
<comment type="similarity">
    <text evidence="3">Belongs to the glycosyltransferase 31 family. Beta3-Gal-T subfamily.</text>
</comment>
<dbReference type="Pfam" id="PF02434">
    <property type="entry name" value="Fringe"/>
    <property type="match status" value="1"/>
</dbReference>
<keyword evidence="5" id="KW-0328">Glycosyltransferase</keyword>
<dbReference type="Proteomes" id="UP001374579">
    <property type="component" value="Unassembled WGS sequence"/>
</dbReference>
<feature type="domain" description="Fringe-like glycosyltransferase" evidence="12">
    <location>
        <begin position="80"/>
        <end position="253"/>
    </location>
</feature>
<dbReference type="InterPro" id="IPR026050">
    <property type="entry name" value="C1GALT1/C1GALT1_chp1"/>
</dbReference>
<evidence type="ECO:0000313" key="14">
    <source>
        <dbReference type="Proteomes" id="UP001374579"/>
    </source>
</evidence>
<keyword evidence="9" id="KW-0735">Signal-anchor</keyword>
<evidence type="ECO:0000256" key="9">
    <source>
        <dbReference type="ARBA" id="ARBA00022968"/>
    </source>
</evidence>
<evidence type="ECO:0000256" key="4">
    <source>
        <dbReference type="ARBA" id="ARBA00012557"/>
    </source>
</evidence>
<dbReference type="GO" id="GO:0016263">
    <property type="term" value="F:glycoprotein-N-acetylgalactosamine 3-beta-galactosyltransferase activity"/>
    <property type="evidence" value="ECO:0007669"/>
    <property type="project" value="UniProtKB-EC"/>
</dbReference>
<evidence type="ECO:0000256" key="3">
    <source>
        <dbReference type="ARBA" id="ARBA00006462"/>
    </source>
</evidence>
<evidence type="ECO:0000256" key="5">
    <source>
        <dbReference type="ARBA" id="ARBA00022676"/>
    </source>
</evidence>
<name>A0AAN9B8Z3_9CAEN</name>
<dbReference type="EMBL" id="JBAMIC010000010">
    <property type="protein sequence ID" value="KAK7101498.1"/>
    <property type="molecule type" value="Genomic_DNA"/>
</dbReference>
<comment type="subcellular location">
    <subcellularLocation>
        <location evidence="1">Membrane</location>
        <topology evidence="1">Single-pass type II membrane protein</topology>
    </subcellularLocation>
</comment>
<proteinExistence type="inferred from homology"/>
<dbReference type="PANTHER" id="PTHR23033:SF12">
    <property type="entry name" value="GLYCOPROTEIN-N-ACETYLGALACTOSAMINE 3-BETA-GALACTOSYLTRANSFERASE 1-RELATED"/>
    <property type="match status" value="1"/>
</dbReference>
<dbReference type="GO" id="GO:0000166">
    <property type="term" value="F:nucleotide binding"/>
    <property type="evidence" value="ECO:0007669"/>
    <property type="project" value="UniProtKB-KW"/>
</dbReference>
<evidence type="ECO:0000259" key="12">
    <source>
        <dbReference type="Pfam" id="PF02434"/>
    </source>
</evidence>
<keyword evidence="8" id="KW-0547">Nucleotide-binding</keyword>
<keyword evidence="10" id="KW-1133">Transmembrane helix</keyword>
<keyword evidence="14" id="KW-1185">Reference proteome</keyword>
<organism evidence="13 14">
    <name type="scientific">Littorina saxatilis</name>
    <dbReference type="NCBI Taxonomy" id="31220"/>
    <lineage>
        <taxon>Eukaryota</taxon>
        <taxon>Metazoa</taxon>
        <taxon>Spiralia</taxon>
        <taxon>Lophotrochozoa</taxon>
        <taxon>Mollusca</taxon>
        <taxon>Gastropoda</taxon>
        <taxon>Caenogastropoda</taxon>
        <taxon>Littorinimorpha</taxon>
        <taxon>Littorinoidea</taxon>
        <taxon>Littorinidae</taxon>
        <taxon>Littorina</taxon>
    </lineage>
</organism>
<protein>
    <recommendedName>
        <fullName evidence="4">N-acetylgalactosaminide beta-1,3-galactosyltransferase</fullName>
        <ecNumber evidence="4">2.4.1.122</ecNumber>
    </recommendedName>
</protein>
<dbReference type="AlphaFoldDB" id="A0AAN9B8Z3"/>
<dbReference type="PANTHER" id="PTHR23033">
    <property type="entry name" value="BETA1,3-GALACTOSYLTRANSFERASE"/>
    <property type="match status" value="1"/>
</dbReference>
<sequence>MNRARTVVYLFSALTVGLLFSMVWKLDSLTRSATSLSRQDTREMLHSDPTLMIDDTEARALKSRGRVLCWIPSVAYKLHSKIRAVNSTWIQRCDGHIFFIEGLNPQPPDVVSLDVLPGYYNLTAKVVSVFQYLYHHHLHDYDWFLKGDDDAYIIVENLRYVLAQYDPGDPVYVGHLYKQRHKHGYMSGGASYAFSREALKRVVEDGYMKDKCATKGRYEDVEIGKCLHNVGVASHNSRDRFDRDMFHPLRPSIHIAGPIPANQIPQDRFLMVSGEECCSQLTVSFHKVEPELMKVMDHLLYRTTVYGRQPDMKALQALFKPAAVPPLL</sequence>
<comment type="pathway">
    <text evidence="2">Protein modification; protein glycosylation.</text>
</comment>
<evidence type="ECO:0000256" key="1">
    <source>
        <dbReference type="ARBA" id="ARBA00004606"/>
    </source>
</evidence>
<evidence type="ECO:0000256" key="7">
    <source>
        <dbReference type="ARBA" id="ARBA00022692"/>
    </source>
</evidence>
<evidence type="ECO:0000256" key="2">
    <source>
        <dbReference type="ARBA" id="ARBA00004922"/>
    </source>
</evidence>
<comment type="caution">
    <text evidence="13">The sequence shown here is derived from an EMBL/GenBank/DDBJ whole genome shotgun (WGS) entry which is preliminary data.</text>
</comment>
<dbReference type="Gene3D" id="3.90.550.50">
    <property type="match status" value="1"/>
</dbReference>
<evidence type="ECO:0000256" key="11">
    <source>
        <dbReference type="ARBA" id="ARBA00023136"/>
    </source>
</evidence>
<keyword evidence="11" id="KW-0472">Membrane</keyword>
<keyword evidence="7" id="KW-0812">Transmembrane</keyword>
<keyword evidence="6" id="KW-0808">Transferase</keyword>
<evidence type="ECO:0000256" key="8">
    <source>
        <dbReference type="ARBA" id="ARBA00022741"/>
    </source>
</evidence>
<evidence type="ECO:0000256" key="6">
    <source>
        <dbReference type="ARBA" id="ARBA00022679"/>
    </source>
</evidence>
<dbReference type="InterPro" id="IPR003378">
    <property type="entry name" value="Fringe-like_glycosylTrfase"/>
</dbReference>
<dbReference type="EC" id="2.4.1.122" evidence="4"/>
<evidence type="ECO:0000313" key="13">
    <source>
        <dbReference type="EMBL" id="KAK7101498.1"/>
    </source>
</evidence>
<dbReference type="GO" id="GO:0016020">
    <property type="term" value="C:membrane"/>
    <property type="evidence" value="ECO:0007669"/>
    <property type="project" value="UniProtKB-SubCell"/>
</dbReference>